<protein>
    <submittedName>
        <fullName evidence="2">Uncharacterized protein</fullName>
    </submittedName>
</protein>
<dbReference type="EMBL" id="JAULSW010000005">
    <property type="protein sequence ID" value="KAK3381301.1"/>
    <property type="molecule type" value="Genomic_DNA"/>
</dbReference>
<feature type="region of interest" description="Disordered" evidence="1">
    <location>
        <begin position="232"/>
        <end position="259"/>
    </location>
</feature>
<feature type="region of interest" description="Disordered" evidence="1">
    <location>
        <begin position="135"/>
        <end position="154"/>
    </location>
</feature>
<evidence type="ECO:0000313" key="3">
    <source>
        <dbReference type="Proteomes" id="UP001285441"/>
    </source>
</evidence>
<feature type="compositionally biased region" description="Polar residues" evidence="1">
    <location>
        <begin position="160"/>
        <end position="184"/>
    </location>
</feature>
<reference evidence="2" key="1">
    <citation type="journal article" date="2023" name="Mol. Phylogenet. Evol.">
        <title>Genome-scale phylogeny and comparative genomics of the fungal order Sordariales.</title>
        <authorList>
            <person name="Hensen N."/>
            <person name="Bonometti L."/>
            <person name="Westerberg I."/>
            <person name="Brannstrom I.O."/>
            <person name="Guillou S."/>
            <person name="Cros-Aarteil S."/>
            <person name="Calhoun S."/>
            <person name="Haridas S."/>
            <person name="Kuo A."/>
            <person name="Mondo S."/>
            <person name="Pangilinan J."/>
            <person name="Riley R."/>
            <person name="LaButti K."/>
            <person name="Andreopoulos B."/>
            <person name="Lipzen A."/>
            <person name="Chen C."/>
            <person name="Yan M."/>
            <person name="Daum C."/>
            <person name="Ng V."/>
            <person name="Clum A."/>
            <person name="Steindorff A."/>
            <person name="Ohm R.A."/>
            <person name="Martin F."/>
            <person name="Silar P."/>
            <person name="Natvig D.O."/>
            <person name="Lalanne C."/>
            <person name="Gautier V."/>
            <person name="Ament-Velasquez S.L."/>
            <person name="Kruys A."/>
            <person name="Hutchinson M.I."/>
            <person name="Powell A.J."/>
            <person name="Barry K."/>
            <person name="Miller A.N."/>
            <person name="Grigoriev I.V."/>
            <person name="Debuchy R."/>
            <person name="Gladieux P."/>
            <person name="Hiltunen Thoren M."/>
            <person name="Johannesson H."/>
        </authorList>
    </citation>
    <scope>NUCLEOTIDE SEQUENCE</scope>
    <source>
        <strain evidence="2">CBS 232.78</strain>
    </source>
</reference>
<dbReference type="Proteomes" id="UP001285441">
    <property type="component" value="Unassembled WGS sequence"/>
</dbReference>
<comment type="caution">
    <text evidence="2">The sequence shown here is derived from an EMBL/GenBank/DDBJ whole genome shotgun (WGS) entry which is preliminary data.</text>
</comment>
<feature type="region of interest" description="Disordered" evidence="1">
    <location>
        <begin position="1"/>
        <end position="25"/>
    </location>
</feature>
<name>A0AAE0NGU1_9PEZI</name>
<sequence length="410" mass="46166">MAAQKDSGTRKSQDNPNNRTHQLPDCVSEFFDEDSFYKDTSQQAKYQPGFGKYVLDRPITPDWSKIKEENLHGLKDIPHASQVLTAKRSPSTDYDDEETLEVLQSLADASQEYDSYSLATSDEEEMAKLIDPVSPVTRQQHIPPSSVLRGLGTPSTIETFDPNLQRSPPTNTPSKMTQGCPTSGGSRGNEEELLDYDVDWDIILNSPPSLPKDPSLFGSSNKDMIAAAPGEPTVGKEFSSSRPPQSIQKPFVRPPFPQTMRDKSPVIGLSNSSMLRTCFRIGQLVNEGARCFSTQKDVTFELYARIMSSSREPFSRVQHFRFMDLFKEQLPYPTGTLTGWKMGSLLDRQCSVFLTGAQQQQTKRMCRCICKLKKEGKTEKTELGWTISVLDIREVDWVEIDVIKRIVCRK</sequence>
<proteinExistence type="predicted"/>
<reference evidence="2" key="2">
    <citation type="submission" date="2023-06" db="EMBL/GenBank/DDBJ databases">
        <authorList>
            <consortium name="Lawrence Berkeley National Laboratory"/>
            <person name="Haridas S."/>
            <person name="Hensen N."/>
            <person name="Bonometti L."/>
            <person name="Westerberg I."/>
            <person name="Brannstrom I.O."/>
            <person name="Guillou S."/>
            <person name="Cros-Aarteil S."/>
            <person name="Calhoun S."/>
            <person name="Kuo A."/>
            <person name="Mondo S."/>
            <person name="Pangilinan J."/>
            <person name="Riley R."/>
            <person name="LaButti K."/>
            <person name="Andreopoulos B."/>
            <person name="Lipzen A."/>
            <person name="Chen C."/>
            <person name="Yanf M."/>
            <person name="Daum C."/>
            <person name="Ng V."/>
            <person name="Clum A."/>
            <person name="Steindorff A."/>
            <person name="Ohm R."/>
            <person name="Martin F."/>
            <person name="Silar P."/>
            <person name="Natvig D."/>
            <person name="Lalanne C."/>
            <person name="Gautier V."/>
            <person name="Ament-velasquez S.L."/>
            <person name="Kruys A."/>
            <person name="Hutchinson M.I."/>
            <person name="Powell A.J."/>
            <person name="Barry K."/>
            <person name="Miller A.N."/>
            <person name="Grigoriev I.V."/>
            <person name="Debuchy R."/>
            <person name="Gladieux P."/>
            <person name="Thoren M.H."/>
            <person name="Johannesson H."/>
        </authorList>
    </citation>
    <scope>NUCLEOTIDE SEQUENCE</scope>
    <source>
        <strain evidence="2">CBS 232.78</strain>
    </source>
</reference>
<keyword evidence="3" id="KW-1185">Reference proteome</keyword>
<feature type="region of interest" description="Disordered" evidence="1">
    <location>
        <begin position="160"/>
        <end position="189"/>
    </location>
</feature>
<organism evidence="2 3">
    <name type="scientific">Podospora didyma</name>
    <dbReference type="NCBI Taxonomy" id="330526"/>
    <lineage>
        <taxon>Eukaryota</taxon>
        <taxon>Fungi</taxon>
        <taxon>Dikarya</taxon>
        <taxon>Ascomycota</taxon>
        <taxon>Pezizomycotina</taxon>
        <taxon>Sordariomycetes</taxon>
        <taxon>Sordariomycetidae</taxon>
        <taxon>Sordariales</taxon>
        <taxon>Podosporaceae</taxon>
        <taxon>Podospora</taxon>
    </lineage>
</organism>
<accession>A0AAE0NGU1</accession>
<evidence type="ECO:0000256" key="1">
    <source>
        <dbReference type="SAM" id="MobiDB-lite"/>
    </source>
</evidence>
<feature type="compositionally biased region" description="Polar residues" evidence="1">
    <location>
        <begin position="238"/>
        <end position="248"/>
    </location>
</feature>
<gene>
    <name evidence="2" type="ORF">B0H63DRAFT_524030</name>
</gene>
<dbReference type="AlphaFoldDB" id="A0AAE0NGU1"/>
<evidence type="ECO:0000313" key="2">
    <source>
        <dbReference type="EMBL" id="KAK3381301.1"/>
    </source>
</evidence>